<dbReference type="InterPro" id="IPR001041">
    <property type="entry name" value="2Fe-2S_ferredoxin-type"/>
</dbReference>
<organism evidence="3">
    <name type="scientific">uncultured Acidimicrobiales bacterium</name>
    <dbReference type="NCBI Taxonomy" id="310071"/>
    <lineage>
        <taxon>Bacteria</taxon>
        <taxon>Bacillati</taxon>
        <taxon>Actinomycetota</taxon>
        <taxon>Acidimicrobiia</taxon>
        <taxon>Acidimicrobiales</taxon>
        <taxon>environmental samples</taxon>
    </lineage>
</organism>
<dbReference type="Pfam" id="PF00111">
    <property type="entry name" value="Fer2"/>
    <property type="match status" value="1"/>
</dbReference>
<evidence type="ECO:0000313" key="3">
    <source>
        <dbReference type="EMBL" id="CAA9212264.1"/>
    </source>
</evidence>
<dbReference type="GO" id="GO:0051536">
    <property type="term" value="F:iron-sulfur cluster binding"/>
    <property type="evidence" value="ECO:0007669"/>
    <property type="project" value="InterPro"/>
</dbReference>
<dbReference type="EMBL" id="CADCSY010000008">
    <property type="protein sequence ID" value="CAA9212264.1"/>
    <property type="molecule type" value="Genomic_DNA"/>
</dbReference>
<dbReference type="SUPFAM" id="SSF54292">
    <property type="entry name" value="2Fe-2S ferredoxin-like"/>
    <property type="match status" value="1"/>
</dbReference>
<evidence type="ECO:0000256" key="1">
    <source>
        <dbReference type="SAM" id="MobiDB-lite"/>
    </source>
</evidence>
<proteinExistence type="predicted"/>
<feature type="domain" description="2Fe-2S ferredoxin-type" evidence="2">
    <location>
        <begin position="1"/>
        <end position="96"/>
    </location>
</feature>
<feature type="compositionally biased region" description="Pro residues" evidence="1">
    <location>
        <begin position="108"/>
        <end position="119"/>
    </location>
</feature>
<feature type="region of interest" description="Disordered" evidence="1">
    <location>
        <begin position="85"/>
        <end position="119"/>
    </location>
</feature>
<name>A0A6J4H2C3_9ACTN</name>
<dbReference type="InterPro" id="IPR012675">
    <property type="entry name" value="Beta-grasp_dom_sf"/>
</dbReference>
<dbReference type="AlphaFoldDB" id="A0A6J4H2C3"/>
<evidence type="ECO:0000259" key="2">
    <source>
        <dbReference type="PROSITE" id="PS51085"/>
    </source>
</evidence>
<reference evidence="3" key="1">
    <citation type="submission" date="2020-02" db="EMBL/GenBank/DDBJ databases">
        <authorList>
            <person name="Meier V. D."/>
        </authorList>
    </citation>
    <scope>NUCLEOTIDE SEQUENCE</scope>
    <source>
        <strain evidence="3">AVDCRST_MAG20</strain>
    </source>
</reference>
<dbReference type="Gene3D" id="3.10.20.30">
    <property type="match status" value="1"/>
</dbReference>
<gene>
    <name evidence="3" type="ORF">AVDCRST_MAG20-98</name>
</gene>
<dbReference type="InterPro" id="IPR036010">
    <property type="entry name" value="2Fe-2S_ferredoxin-like_sf"/>
</dbReference>
<dbReference type="PROSITE" id="PS51085">
    <property type="entry name" value="2FE2S_FER_2"/>
    <property type="match status" value="1"/>
</dbReference>
<dbReference type="CDD" id="cd00207">
    <property type="entry name" value="fer2"/>
    <property type="match status" value="1"/>
</dbReference>
<sequence>MATLSSGDESVEVADGKRLVLAIEQDLEIGIMHRCGGNAMCTTCRVVFTAGEPTTMTEAELDLLEGRDLLGEARLSCQIRAEGEMTFTPVLTKESEGTDNPGDTPDPDIQPPPVWTERP</sequence>
<accession>A0A6J4H2C3</accession>
<protein>
    <submittedName>
        <fullName evidence="3">Ferredoxin</fullName>
    </submittedName>
</protein>